<protein>
    <submittedName>
        <fullName evidence="1">Uncharacterized protein</fullName>
    </submittedName>
</protein>
<accession>A0A0S8G409</accession>
<dbReference type="Proteomes" id="UP000051096">
    <property type="component" value="Unassembled WGS sequence"/>
</dbReference>
<comment type="caution">
    <text evidence="1">The sequence shown here is derived from an EMBL/GenBank/DDBJ whole genome shotgun (WGS) entry which is preliminary data.</text>
</comment>
<sequence length="111" mass="12605">MILIAIIVVVGLIFIVIVVKKREAYMLLDEVIPEGRVVSQEEGTIEYHGVRYLLGTHDLMRRKDLIERLQLLDFEGPATVDMRFDTQVIIKQGTGFGAQKSVPHSAQSRRK</sequence>
<evidence type="ECO:0000313" key="2">
    <source>
        <dbReference type="Proteomes" id="UP000051096"/>
    </source>
</evidence>
<evidence type="ECO:0000313" key="1">
    <source>
        <dbReference type="EMBL" id="KPK67529.1"/>
    </source>
</evidence>
<name>A0A0S8G409_UNCW3</name>
<reference evidence="1 2" key="1">
    <citation type="journal article" date="2015" name="Microbiome">
        <title>Genomic resolution of linkages in carbon, nitrogen, and sulfur cycling among widespread estuary sediment bacteria.</title>
        <authorList>
            <person name="Baker B.J."/>
            <person name="Lazar C.S."/>
            <person name="Teske A.P."/>
            <person name="Dick G.J."/>
        </authorList>
    </citation>
    <scope>NUCLEOTIDE SEQUENCE [LARGE SCALE GENOMIC DNA]</scope>
    <source>
        <strain evidence="1">SM23_60</strain>
    </source>
</reference>
<organism evidence="1 2">
    <name type="scientific">candidate division WOR_3 bacterium SM23_60</name>
    <dbReference type="NCBI Taxonomy" id="1703780"/>
    <lineage>
        <taxon>Bacteria</taxon>
        <taxon>Bacteria division WOR-3</taxon>
    </lineage>
</organism>
<proteinExistence type="predicted"/>
<gene>
    <name evidence="1" type="ORF">AMJ87_13225</name>
</gene>
<dbReference type="AlphaFoldDB" id="A0A0S8G409"/>
<dbReference type="EMBL" id="LJUO01000215">
    <property type="protein sequence ID" value="KPK67529.1"/>
    <property type="molecule type" value="Genomic_DNA"/>
</dbReference>